<dbReference type="AlphaFoldDB" id="A0A9W7G9K1"/>
<keyword evidence="4" id="KW-1185">Reference proteome</keyword>
<sequence length="164" mass="18532">MDEKFEKDPYDVELHGLLSDAEYEKSIEMVNEHMKPARAKAFDQAMFYGIGSVIFSAPCGYMHMKRKKKRKKLLLEAIGRFNAAYPHLMMRWNRRPESKLTIEKRVTPSTGIPPPPQYAIPAAAAPAPQQQLQLAPPSPPSPGNKQPQDLLTFDMTPIDVKKKA</sequence>
<keyword evidence="2" id="KW-1133">Transmembrane helix</keyword>
<evidence type="ECO:0000313" key="3">
    <source>
        <dbReference type="EMBL" id="GMI37207.1"/>
    </source>
</evidence>
<accession>A0A9W7G9K1</accession>
<dbReference type="EMBL" id="BRXZ01007966">
    <property type="protein sequence ID" value="GMI37207.1"/>
    <property type="molecule type" value="Genomic_DNA"/>
</dbReference>
<gene>
    <name evidence="3" type="ORF">TrRE_jg6188</name>
</gene>
<reference evidence="3" key="1">
    <citation type="submission" date="2022-07" db="EMBL/GenBank/DDBJ databases">
        <title>Genome analysis of Parmales, a sister group of diatoms, reveals the evolutionary specialization of diatoms from phago-mixotrophs to photoautotrophs.</title>
        <authorList>
            <person name="Ban H."/>
            <person name="Sato S."/>
            <person name="Yoshikawa S."/>
            <person name="Kazumasa Y."/>
            <person name="Nakamura Y."/>
            <person name="Ichinomiya M."/>
            <person name="Saitoh K."/>
            <person name="Sato N."/>
            <person name="Blanc-Mathieu R."/>
            <person name="Endo H."/>
            <person name="Kuwata A."/>
            <person name="Ogata H."/>
        </authorList>
    </citation>
    <scope>NUCLEOTIDE SEQUENCE</scope>
</reference>
<feature type="transmembrane region" description="Helical" evidence="2">
    <location>
        <begin position="45"/>
        <end position="64"/>
    </location>
</feature>
<proteinExistence type="predicted"/>
<organism evidence="3 4">
    <name type="scientific">Triparma retinervis</name>
    <dbReference type="NCBI Taxonomy" id="2557542"/>
    <lineage>
        <taxon>Eukaryota</taxon>
        <taxon>Sar</taxon>
        <taxon>Stramenopiles</taxon>
        <taxon>Ochrophyta</taxon>
        <taxon>Bolidophyceae</taxon>
        <taxon>Parmales</taxon>
        <taxon>Triparmaceae</taxon>
        <taxon>Triparma</taxon>
    </lineage>
</organism>
<protein>
    <submittedName>
        <fullName evidence="3">Uncharacterized protein</fullName>
    </submittedName>
</protein>
<evidence type="ECO:0000313" key="4">
    <source>
        <dbReference type="Proteomes" id="UP001165082"/>
    </source>
</evidence>
<feature type="region of interest" description="Disordered" evidence="1">
    <location>
        <begin position="105"/>
        <end position="164"/>
    </location>
</feature>
<name>A0A9W7G9K1_9STRA</name>
<keyword evidence="2" id="KW-0472">Membrane</keyword>
<comment type="caution">
    <text evidence="3">The sequence shown here is derived from an EMBL/GenBank/DDBJ whole genome shotgun (WGS) entry which is preliminary data.</text>
</comment>
<evidence type="ECO:0000256" key="2">
    <source>
        <dbReference type="SAM" id="Phobius"/>
    </source>
</evidence>
<feature type="compositionally biased region" description="Low complexity" evidence="1">
    <location>
        <begin position="119"/>
        <end position="135"/>
    </location>
</feature>
<dbReference type="Proteomes" id="UP001165082">
    <property type="component" value="Unassembled WGS sequence"/>
</dbReference>
<keyword evidence="2" id="KW-0812">Transmembrane</keyword>
<evidence type="ECO:0000256" key="1">
    <source>
        <dbReference type="SAM" id="MobiDB-lite"/>
    </source>
</evidence>
<dbReference type="OrthoDB" id="203739at2759"/>